<gene>
    <name evidence="10" type="ORF">UT34_C0001G0102</name>
</gene>
<proteinExistence type="predicted"/>
<protein>
    <submittedName>
        <fullName evidence="10">Glycosyl transferase family 39</fullName>
    </submittedName>
</protein>
<evidence type="ECO:0000313" key="11">
    <source>
        <dbReference type="Proteomes" id="UP000034799"/>
    </source>
</evidence>
<feature type="transmembrane region" description="Helical" evidence="8">
    <location>
        <begin position="121"/>
        <end position="138"/>
    </location>
</feature>
<evidence type="ECO:0000256" key="2">
    <source>
        <dbReference type="ARBA" id="ARBA00022475"/>
    </source>
</evidence>
<feature type="transmembrane region" description="Helical" evidence="8">
    <location>
        <begin position="145"/>
        <end position="164"/>
    </location>
</feature>
<feature type="transmembrane region" description="Helical" evidence="8">
    <location>
        <begin position="199"/>
        <end position="229"/>
    </location>
</feature>
<evidence type="ECO:0000256" key="4">
    <source>
        <dbReference type="ARBA" id="ARBA00022679"/>
    </source>
</evidence>
<dbReference type="PANTHER" id="PTHR33908:SF11">
    <property type="entry name" value="MEMBRANE PROTEIN"/>
    <property type="match status" value="1"/>
</dbReference>
<feature type="domain" description="Glycosyltransferase RgtA/B/C/D-like" evidence="9">
    <location>
        <begin position="117"/>
        <end position="253"/>
    </location>
</feature>
<dbReference type="STRING" id="1619100.UT34_C0001G0102"/>
<evidence type="ECO:0000259" key="9">
    <source>
        <dbReference type="Pfam" id="PF13231"/>
    </source>
</evidence>
<feature type="transmembrane region" description="Helical" evidence="8">
    <location>
        <begin position="241"/>
        <end position="262"/>
    </location>
</feature>
<dbReference type="EMBL" id="LBWK01000001">
    <property type="protein sequence ID" value="KKR06062.1"/>
    <property type="molecule type" value="Genomic_DNA"/>
</dbReference>
<comment type="caution">
    <text evidence="10">The sequence shown here is derived from an EMBL/GenBank/DDBJ whole genome shotgun (WGS) entry which is preliminary data.</text>
</comment>
<reference evidence="10 11" key="1">
    <citation type="journal article" date="2015" name="Nature">
        <title>rRNA introns, odd ribosomes, and small enigmatic genomes across a large radiation of phyla.</title>
        <authorList>
            <person name="Brown C.T."/>
            <person name="Hug L.A."/>
            <person name="Thomas B.C."/>
            <person name="Sharon I."/>
            <person name="Castelle C.J."/>
            <person name="Singh A."/>
            <person name="Wilkins M.J."/>
            <person name="Williams K.H."/>
            <person name="Banfield J.F."/>
        </authorList>
    </citation>
    <scope>NUCLEOTIDE SEQUENCE [LARGE SCALE GENOMIC DNA]</scope>
</reference>
<keyword evidence="3" id="KW-0328">Glycosyltransferase</keyword>
<keyword evidence="2" id="KW-1003">Cell membrane</keyword>
<feature type="transmembrane region" description="Helical" evidence="8">
    <location>
        <begin position="387"/>
        <end position="409"/>
    </location>
</feature>
<feature type="transmembrane region" description="Helical" evidence="8">
    <location>
        <begin position="440"/>
        <end position="460"/>
    </location>
</feature>
<keyword evidence="4 10" id="KW-0808">Transferase</keyword>
<dbReference type="GO" id="GO:0005886">
    <property type="term" value="C:plasma membrane"/>
    <property type="evidence" value="ECO:0007669"/>
    <property type="project" value="UniProtKB-SubCell"/>
</dbReference>
<dbReference type="Proteomes" id="UP000034799">
    <property type="component" value="Unassembled WGS sequence"/>
</dbReference>
<evidence type="ECO:0000256" key="3">
    <source>
        <dbReference type="ARBA" id="ARBA00022676"/>
    </source>
</evidence>
<dbReference type="InterPro" id="IPR050297">
    <property type="entry name" value="LipidA_mod_glycosyltrf_83"/>
</dbReference>
<organism evidence="10 11">
    <name type="scientific">candidate division WS6 bacterium GW2011_GWF2_39_15</name>
    <dbReference type="NCBI Taxonomy" id="1619100"/>
    <lineage>
        <taxon>Bacteria</taxon>
        <taxon>Candidatus Dojkabacteria</taxon>
    </lineage>
</organism>
<dbReference type="InterPro" id="IPR038731">
    <property type="entry name" value="RgtA/B/C-like"/>
</dbReference>
<accession>A0A0G0QWP2</accession>
<comment type="subcellular location">
    <subcellularLocation>
        <location evidence="1">Cell membrane</location>
        <topology evidence="1">Multi-pass membrane protein</topology>
    </subcellularLocation>
</comment>
<evidence type="ECO:0000256" key="6">
    <source>
        <dbReference type="ARBA" id="ARBA00022989"/>
    </source>
</evidence>
<dbReference type="Pfam" id="PF13231">
    <property type="entry name" value="PMT_2"/>
    <property type="match status" value="1"/>
</dbReference>
<keyword evidence="7 8" id="KW-0472">Membrane</keyword>
<evidence type="ECO:0000256" key="8">
    <source>
        <dbReference type="SAM" id="Phobius"/>
    </source>
</evidence>
<evidence type="ECO:0000256" key="7">
    <source>
        <dbReference type="ARBA" id="ARBA00023136"/>
    </source>
</evidence>
<name>A0A0G0QWP2_9BACT</name>
<evidence type="ECO:0000313" key="10">
    <source>
        <dbReference type="EMBL" id="KKR06062.1"/>
    </source>
</evidence>
<keyword evidence="5 8" id="KW-0812">Transmembrane</keyword>
<evidence type="ECO:0000256" key="5">
    <source>
        <dbReference type="ARBA" id="ARBA00022692"/>
    </source>
</evidence>
<feature type="transmembrane region" description="Helical" evidence="8">
    <location>
        <begin position="359"/>
        <end position="375"/>
    </location>
</feature>
<dbReference type="AlphaFoldDB" id="A0A0G0QWP2"/>
<sequence length="562" mass="65186">MTILKKLIISLIIPSALSFLLYFLSFNSSKDLSFTTDEPSHIARGVMLIRTGDYRINQHHPILFNVLESIPIAYDIDFKGEDLNSDNWKYAKKDDIAMNLVWINGGREAYSLNFLVQARQVSAALSALLLFISYQLVLKLFSFKYAFLSIFLLSLSPTVLAHSSLVTTDVPAMFTIFIATLSLYYDLRKTKKDERHFPWLFTFTALIALLSKYTATLLIPFWVLIYGWVLSHHFKLNSKRVLINCIGIIAVWLFLLTAAYGFKFTTIYEADYGNTGKVYSTYDHIYTIDRILPFDNLPFLDTIYRKVKFPFPEYLKGFYDNVIKHNFHGHKTYLLGHSFNGGNPLYFPVSFLIKETLPFILLSLFSVTYALVLLYKNFKLFMKNKGYYLPLLAIPTVLTFLSLASSINIGVRHLLPIYPFLCLLIAYVVSILIEKYKSRLFILLLTILLTAHLLVVIRAFTNYLEYFNEITGGTKNGYLYLHGSNLDWQQERFYQENKQAELGVESYIVYPKEDISSNSKSLSTWQRCLRYKYFKGDVKPESILKNHYFIFRVEDKKSLCVF</sequence>
<dbReference type="GO" id="GO:0016763">
    <property type="term" value="F:pentosyltransferase activity"/>
    <property type="evidence" value="ECO:0007669"/>
    <property type="project" value="TreeGrafter"/>
</dbReference>
<dbReference type="PANTHER" id="PTHR33908">
    <property type="entry name" value="MANNOSYLTRANSFERASE YKCB-RELATED"/>
    <property type="match status" value="1"/>
</dbReference>
<evidence type="ECO:0000256" key="1">
    <source>
        <dbReference type="ARBA" id="ARBA00004651"/>
    </source>
</evidence>
<keyword evidence="6 8" id="KW-1133">Transmembrane helix</keyword>
<dbReference type="GO" id="GO:0009103">
    <property type="term" value="P:lipopolysaccharide biosynthetic process"/>
    <property type="evidence" value="ECO:0007669"/>
    <property type="project" value="UniProtKB-ARBA"/>
</dbReference>
<feature type="transmembrane region" description="Helical" evidence="8">
    <location>
        <begin position="415"/>
        <end position="433"/>
    </location>
</feature>
<feature type="transmembrane region" description="Helical" evidence="8">
    <location>
        <begin position="7"/>
        <end position="25"/>
    </location>
</feature>